<organism evidence="2 3">
    <name type="scientific">Pyrocoelia pectoralis</name>
    <dbReference type="NCBI Taxonomy" id="417401"/>
    <lineage>
        <taxon>Eukaryota</taxon>
        <taxon>Metazoa</taxon>
        <taxon>Ecdysozoa</taxon>
        <taxon>Arthropoda</taxon>
        <taxon>Hexapoda</taxon>
        <taxon>Insecta</taxon>
        <taxon>Pterygota</taxon>
        <taxon>Neoptera</taxon>
        <taxon>Endopterygota</taxon>
        <taxon>Coleoptera</taxon>
        <taxon>Polyphaga</taxon>
        <taxon>Elateriformia</taxon>
        <taxon>Elateroidea</taxon>
        <taxon>Lampyridae</taxon>
        <taxon>Lampyrinae</taxon>
        <taxon>Pyrocoelia</taxon>
    </lineage>
</organism>
<dbReference type="AlphaFoldDB" id="A0AAN7VJ64"/>
<feature type="region of interest" description="Disordered" evidence="1">
    <location>
        <begin position="109"/>
        <end position="142"/>
    </location>
</feature>
<evidence type="ECO:0000256" key="1">
    <source>
        <dbReference type="SAM" id="MobiDB-lite"/>
    </source>
</evidence>
<evidence type="ECO:0000313" key="3">
    <source>
        <dbReference type="Proteomes" id="UP001329430"/>
    </source>
</evidence>
<comment type="caution">
    <text evidence="2">The sequence shown here is derived from an EMBL/GenBank/DDBJ whole genome shotgun (WGS) entry which is preliminary data.</text>
</comment>
<proteinExistence type="predicted"/>
<dbReference type="Proteomes" id="UP001329430">
    <property type="component" value="Chromosome 1"/>
</dbReference>
<dbReference type="EMBL" id="JAVRBK010000001">
    <property type="protein sequence ID" value="KAK5649407.1"/>
    <property type="molecule type" value="Genomic_DNA"/>
</dbReference>
<reference evidence="2 3" key="1">
    <citation type="journal article" date="2024" name="Insects">
        <title>An Improved Chromosome-Level Genome Assembly of the Firefly Pyrocoelia pectoralis.</title>
        <authorList>
            <person name="Fu X."/>
            <person name="Meyer-Rochow V.B."/>
            <person name="Ballantyne L."/>
            <person name="Zhu X."/>
        </authorList>
    </citation>
    <scope>NUCLEOTIDE SEQUENCE [LARGE SCALE GENOMIC DNA]</scope>
    <source>
        <strain evidence="2">XCY_ONT2</strain>
    </source>
</reference>
<keyword evidence="3" id="KW-1185">Reference proteome</keyword>
<evidence type="ECO:0000313" key="2">
    <source>
        <dbReference type="EMBL" id="KAK5649407.1"/>
    </source>
</evidence>
<feature type="compositionally biased region" description="Basic and acidic residues" evidence="1">
    <location>
        <begin position="120"/>
        <end position="136"/>
    </location>
</feature>
<accession>A0AAN7VJ64</accession>
<name>A0AAN7VJ64_9COLE</name>
<protein>
    <submittedName>
        <fullName evidence="2">Uncharacterized protein</fullName>
    </submittedName>
</protein>
<sequence>MTNRKDAPKHITTKDGKIKGANKFKYMRQLIQPNAIDREAKEKVTFYGHIKIMNEESLTKILFNYFDRNPNTQITWIKEVRKEMKLDGEEMERRKEFREKIRGFRGFHVQEKSKKKTRTKWTEEKKKQHSERMKEYWKRRKKNNCHKLFHVVHSRPKSKEESTKA</sequence>
<gene>
    <name evidence="2" type="ORF">RI129_000436</name>
</gene>